<protein>
    <submittedName>
        <fullName evidence="6">Pilin</fullName>
    </submittedName>
</protein>
<comment type="subunit">
    <text evidence="2">The pili are polar flexible filaments of about 5.4 nanometers diameter and 2.5 micrometers average length; they consist of only a single polypeptide chain arranged in a helical configuration of five subunits per turn in the assembled pilus.</text>
</comment>
<comment type="similarity">
    <text evidence="1 4">Belongs to the N-Me-Phe pilin family.</text>
</comment>
<sequence>MQPKQHRKQTGFTLIELMIVVAIIGVLATIAIPAYTDYVKKSEAASALATLKSLITPAELFYQENGTISAATLAQLGTASGVNKLGTLASELASSGSTPTLKFTFGSDSSMTSSEVLTYSRDSASGWSCSATSTVPPLTGC</sequence>
<dbReference type="GO" id="GO:0044096">
    <property type="term" value="C:type IV pilus"/>
    <property type="evidence" value="ECO:0007669"/>
    <property type="project" value="TreeGrafter"/>
</dbReference>
<dbReference type="Proteomes" id="UP000297753">
    <property type="component" value="Unassembled WGS sequence"/>
</dbReference>
<dbReference type="InterPro" id="IPR000983">
    <property type="entry name" value="Bac_GSPG_pilin"/>
</dbReference>
<evidence type="ECO:0000256" key="5">
    <source>
        <dbReference type="SAM" id="Phobius"/>
    </source>
</evidence>
<dbReference type="InterPro" id="IPR045584">
    <property type="entry name" value="Pilin-like"/>
</dbReference>
<reference evidence="6 7" key="1">
    <citation type="submission" date="2019-01" db="EMBL/GenBank/DDBJ databases">
        <title>Vibrio BEI176 sp. nov, a marine bacterium isolated from China: eastern marignal seas.</title>
        <authorList>
            <person name="Li B."/>
        </authorList>
    </citation>
    <scope>NUCLEOTIDE SEQUENCE [LARGE SCALE GENOMIC DNA]</scope>
    <source>
        <strain evidence="6 7">BEI176</strain>
    </source>
</reference>
<accession>A0A4Y8WF16</accession>
<dbReference type="RefSeq" id="WP_134835562.1">
    <property type="nucleotide sequence ID" value="NZ_SATR01000015.1"/>
</dbReference>
<keyword evidence="7" id="KW-1185">Reference proteome</keyword>
<dbReference type="GO" id="GO:0043107">
    <property type="term" value="P:type IV pilus-dependent motility"/>
    <property type="evidence" value="ECO:0007669"/>
    <property type="project" value="TreeGrafter"/>
</dbReference>
<dbReference type="Gene3D" id="3.30.700.10">
    <property type="entry name" value="Glycoprotein, Type 4 Pilin"/>
    <property type="match status" value="1"/>
</dbReference>
<keyword evidence="3" id="KW-0488">Methylation</keyword>
<organism evidence="6 7">
    <name type="scientific">Vibrio ouci</name>
    <dbReference type="NCBI Taxonomy" id="2499078"/>
    <lineage>
        <taxon>Bacteria</taxon>
        <taxon>Pseudomonadati</taxon>
        <taxon>Pseudomonadota</taxon>
        <taxon>Gammaproteobacteria</taxon>
        <taxon>Vibrionales</taxon>
        <taxon>Vibrionaceae</taxon>
        <taxon>Vibrio</taxon>
    </lineage>
</organism>
<evidence type="ECO:0000256" key="1">
    <source>
        <dbReference type="ARBA" id="ARBA00005233"/>
    </source>
</evidence>
<dbReference type="InterPro" id="IPR012902">
    <property type="entry name" value="N_methyl_site"/>
</dbReference>
<evidence type="ECO:0000256" key="2">
    <source>
        <dbReference type="ARBA" id="ARBA00011156"/>
    </source>
</evidence>
<dbReference type="OrthoDB" id="5918848at2"/>
<dbReference type="Pfam" id="PF00114">
    <property type="entry name" value="Pilin"/>
    <property type="match status" value="1"/>
</dbReference>
<dbReference type="AlphaFoldDB" id="A0A4Y8WF16"/>
<keyword evidence="5" id="KW-1133">Transmembrane helix</keyword>
<feature type="transmembrane region" description="Helical" evidence="5">
    <location>
        <begin position="12"/>
        <end position="35"/>
    </location>
</feature>
<dbReference type="GO" id="GO:0007155">
    <property type="term" value="P:cell adhesion"/>
    <property type="evidence" value="ECO:0007669"/>
    <property type="project" value="InterPro"/>
</dbReference>
<gene>
    <name evidence="6" type="ORF">ELS82_11180</name>
</gene>
<dbReference type="GO" id="GO:0015627">
    <property type="term" value="C:type II protein secretion system complex"/>
    <property type="evidence" value="ECO:0007669"/>
    <property type="project" value="InterPro"/>
</dbReference>
<dbReference type="InterPro" id="IPR001082">
    <property type="entry name" value="Pilin"/>
</dbReference>
<dbReference type="EMBL" id="SATR01000015">
    <property type="protein sequence ID" value="TFH91429.1"/>
    <property type="molecule type" value="Genomic_DNA"/>
</dbReference>
<dbReference type="PRINTS" id="PR00813">
    <property type="entry name" value="BCTERIALGSPG"/>
</dbReference>
<dbReference type="PANTHER" id="PTHR30093:SF34">
    <property type="entry name" value="PREPILIN PEPTIDASE-DEPENDENT PROTEIN D"/>
    <property type="match status" value="1"/>
</dbReference>
<keyword evidence="4" id="KW-0281">Fimbrium</keyword>
<dbReference type="PANTHER" id="PTHR30093">
    <property type="entry name" value="GENERAL SECRETION PATHWAY PROTEIN G"/>
    <property type="match status" value="1"/>
</dbReference>
<dbReference type="Pfam" id="PF07963">
    <property type="entry name" value="N_methyl"/>
    <property type="match status" value="1"/>
</dbReference>
<keyword evidence="5" id="KW-0812">Transmembrane</keyword>
<evidence type="ECO:0000256" key="4">
    <source>
        <dbReference type="RuleBase" id="RU000389"/>
    </source>
</evidence>
<dbReference type="SUPFAM" id="SSF54523">
    <property type="entry name" value="Pili subunits"/>
    <property type="match status" value="1"/>
</dbReference>
<dbReference type="GO" id="GO:0015628">
    <property type="term" value="P:protein secretion by the type II secretion system"/>
    <property type="evidence" value="ECO:0007669"/>
    <property type="project" value="InterPro"/>
</dbReference>
<evidence type="ECO:0000313" key="6">
    <source>
        <dbReference type="EMBL" id="TFH91429.1"/>
    </source>
</evidence>
<keyword evidence="5" id="KW-0472">Membrane</keyword>
<dbReference type="PROSITE" id="PS00409">
    <property type="entry name" value="PROKAR_NTER_METHYL"/>
    <property type="match status" value="1"/>
</dbReference>
<comment type="caution">
    <text evidence="6">The sequence shown here is derived from an EMBL/GenBank/DDBJ whole genome shotgun (WGS) entry which is preliminary data.</text>
</comment>
<evidence type="ECO:0000313" key="7">
    <source>
        <dbReference type="Proteomes" id="UP000297753"/>
    </source>
</evidence>
<proteinExistence type="inferred from homology"/>
<dbReference type="NCBIfam" id="TIGR02532">
    <property type="entry name" value="IV_pilin_GFxxxE"/>
    <property type="match status" value="1"/>
</dbReference>
<name>A0A4Y8WF16_9VIBR</name>
<evidence type="ECO:0000256" key="3">
    <source>
        <dbReference type="ARBA" id="ARBA00022481"/>
    </source>
</evidence>